<proteinExistence type="predicted"/>
<evidence type="ECO:0000313" key="1">
    <source>
        <dbReference type="EnsemblPlants" id="KQL23331"/>
    </source>
</evidence>
<dbReference type="EnsemblPlants" id="KQL23331">
    <property type="protein sequence ID" value="KQL23331"/>
    <property type="gene ID" value="SETIT_033821mg"/>
</dbReference>
<protein>
    <submittedName>
        <fullName evidence="1">Uncharacterized protein</fullName>
    </submittedName>
</protein>
<dbReference type="AlphaFoldDB" id="K4A4L7"/>
<dbReference type="EMBL" id="AGNK02000826">
    <property type="status" value="NOT_ANNOTATED_CDS"/>
    <property type="molecule type" value="Genomic_DNA"/>
</dbReference>
<dbReference type="Proteomes" id="UP000004995">
    <property type="component" value="Unassembled WGS sequence"/>
</dbReference>
<reference evidence="2" key="1">
    <citation type="journal article" date="2012" name="Nat. Biotechnol.">
        <title>Reference genome sequence of the model plant Setaria.</title>
        <authorList>
            <person name="Bennetzen J.L."/>
            <person name="Schmutz J."/>
            <person name="Wang H."/>
            <person name="Percifield R."/>
            <person name="Hawkins J."/>
            <person name="Pontaroli A.C."/>
            <person name="Estep M."/>
            <person name="Feng L."/>
            <person name="Vaughn J.N."/>
            <person name="Grimwood J."/>
            <person name="Jenkins J."/>
            <person name="Barry K."/>
            <person name="Lindquist E."/>
            <person name="Hellsten U."/>
            <person name="Deshpande S."/>
            <person name="Wang X."/>
            <person name="Wu X."/>
            <person name="Mitros T."/>
            <person name="Triplett J."/>
            <person name="Yang X."/>
            <person name="Ye C.Y."/>
            <person name="Mauro-Herrera M."/>
            <person name="Wang L."/>
            <person name="Li P."/>
            <person name="Sharma M."/>
            <person name="Sharma R."/>
            <person name="Ronald P.C."/>
            <person name="Panaud O."/>
            <person name="Kellogg E.A."/>
            <person name="Brutnell T.P."/>
            <person name="Doust A.N."/>
            <person name="Tuskan G.A."/>
            <person name="Rokhsar D."/>
            <person name="Devos K.M."/>
        </authorList>
    </citation>
    <scope>NUCLEOTIDE SEQUENCE [LARGE SCALE GENOMIC DNA]</scope>
    <source>
        <strain evidence="2">cv. Yugu1</strain>
    </source>
</reference>
<dbReference type="InParanoid" id="K4A4L7"/>
<name>K4A4L7_SETIT</name>
<sequence>MLIQIRSLANDSKLKYLLKTNRKRKSEANKNTVYLVFVGTLESNLFSSNNNHPRET</sequence>
<evidence type="ECO:0000313" key="2">
    <source>
        <dbReference type="Proteomes" id="UP000004995"/>
    </source>
</evidence>
<organism evidence="1 2">
    <name type="scientific">Setaria italica</name>
    <name type="common">Foxtail millet</name>
    <name type="synonym">Panicum italicum</name>
    <dbReference type="NCBI Taxonomy" id="4555"/>
    <lineage>
        <taxon>Eukaryota</taxon>
        <taxon>Viridiplantae</taxon>
        <taxon>Streptophyta</taxon>
        <taxon>Embryophyta</taxon>
        <taxon>Tracheophyta</taxon>
        <taxon>Spermatophyta</taxon>
        <taxon>Magnoliopsida</taxon>
        <taxon>Liliopsida</taxon>
        <taxon>Poales</taxon>
        <taxon>Poaceae</taxon>
        <taxon>PACMAD clade</taxon>
        <taxon>Panicoideae</taxon>
        <taxon>Panicodae</taxon>
        <taxon>Paniceae</taxon>
        <taxon>Cenchrinae</taxon>
        <taxon>Setaria</taxon>
    </lineage>
</organism>
<reference evidence="1" key="2">
    <citation type="submission" date="2018-08" db="UniProtKB">
        <authorList>
            <consortium name="EnsemblPlants"/>
        </authorList>
    </citation>
    <scope>IDENTIFICATION</scope>
    <source>
        <strain evidence="1">Yugu1</strain>
    </source>
</reference>
<dbReference type="HOGENOM" id="CLU_3017838_0_0_1"/>
<keyword evidence="2" id="KW-1185">Reference proteome</keyword>
<accession>K4A4L7</accession>
<dbReference type="Gramene" id="KQL23331">
    <property type="protein sequence ID" value="KQL23331"/>
    <property type="gene ID" value="SETIT_033821mg"/>
</dbReference>